<sequence>GGANGCFYTLSDTFYNNMMIKWATSPTNGYNGLGGTVSGTMNLHKSDGGYLTMSAQHGPGMNLIMHYDSTMNSWGMVGLGTSTGIDDPLSGGSSASQRSVYGYTKAYNVEIPGDITGTFGKFDFNGTYSSTKANWMCVSSNGWYYFFRSTASNPLCTSGYYYIYQTNYVWSGFALFSGYYGRMANSGTVTYKVGKVAPEPDTSPPDIDHSSLADSHSTKRTFAFGIGDAGDPPTGLNTS</sequence>
<dbReference type="EMBL" id="UINC01210820">
    <property type="protein sequence ID" value="SVE34458.1"/>
    <property type="molecule type" value="Genomic_DNA"/>
</dbReference>
<protein>
    <submittedName>
        <fullName evidence="2">Uncharacterized protein</fullName>
    </submittedName>
</protein>
<feature type="non-terminal residue" evidence="2">
    <location>
        <position position="239"/>
    </location>
</feature>
<gene>
    <name evidence="2" type="ORF">METZ01_LOCUS487312</name>
</gene>
<name>A0A383CS70_9ZZZZ</name>
<feature type="region of interest" description="Disordered" evidence="1">
    <location>
        <begin position="197"/>
        <end position="216"/>
    </location>
</feature>
<evidence type="ECO:0000256" key="1">
    <source>
        <dbReference type="SAM" id="MobiDB-lite"/>
    </source>
</evidence>
<accession>A0A383CS70</accession>
<organism evidence="2">
    <name type="scientific">marine metagenome</name>
    <dbReference type="NCBI Taxonomy" id="408172"/>
    <lineage>
        <taxon>unclassified sequences</taxon>
        <taxon>metagenomes</taxon>
        <taxon>ecological metagenomes</taxon>
    </lineage>
</organism>
<evidence type="ECO:0000313" key="2">
    <source>
        <dbReference type="EMBL" id="SVE34458.1"/>
    </source>
</evidence>
<reference evidence="2" key="1">
    <citation type="submission" date="2018-05" db="EMBL/GenBank/DDBJ databases">
        <authorList>
            <person name="Lanie J.A."/>
            <person name="Ng W.-L."/>
            <person name="Kazmierczak K.M."/>
            <person name="Andrzejewski T.M."/>
            <person name="Davidsen T.M."/>
            <person name="Wayne K.J."/>
            <person name="Tettelin H."/>
            <person name="Glass J.I."/>
            <person name="Rusch D."/>
            <person name="Podicherti R."/>
            <person name="Tsui H.-C.T."/>
            <person name="Winkler M.E."/>
        </authorList>
    </citation>
    <scope>NUCLEOTIDE SEQUENCE</scope>
</reference>
<proteinExistence type="predicted"/>
<feature type="non-terminal residue" evidence="2">
    <location>
        <position position="1"/>
    </location>
</feature>
<dbReference type="AlphaFoldDB" id="A0A383CS70"/>